<accession>A0A8J4QH26</accession>
<gene>
    <name evidence="1" type="ORF">CMV_024946</name>
</gene>
<evidence type="ECO:0000313" key="2">
    <source>
        <dbReference type="Proteomes" id="UP000737018"/>
    </source>
</evidence>
<comment type="caution">
    <text evidence="1">The sequence shown here is derived from an EMBL/GenBank/DDBJ whole genome shotgun (WGS) entry which is preliminary data.</text>
</comment>
<proteinExistence type="predicted"/>
<dbReference type="Proteomes" id="UP000737018">
    <property type="component" value="Unassembled WGS sequence"/>
</dbReference>
<keyword evidence="2" id="KW-1185">Reference proteome</keyword>
<dbReference type="AlphaFoldDB" id="A0A8J4QH26"/>
<evidence type="ECO:0000313" key="1">
    <source>
        <dbReference type="EMBL" id="KAF3949142.1"/>
    </source>
</evidence>
<protein>
    <submittedName>
        <fullName evidence="1">Uncharacterized protein</fullName>
    </submittedName>
</protein>
<name>A0A8J4QH26_9ROSI</name>
<reference evidence="1" key="1">
    <citation type="submission" date="2020-03" db="EMBL/GenBank/DDBJ databases">
        <title>Castanea mollissima Vanexum genome sequencing.</title>
        <authorList>
            <person name="Staton M."/>
        </authorList>
    </citation>
    <scope>NUCLEOTIDE SEQUENCE</scope>
    <source>
        <tissue evidence="1">Leaf</tissue>
    </source>
</reference>
<sequence length="70" mass="7787">MAYDASKSNGVGIWERCGIHGASSVPGHMAHHSRKPFSSYSPHKVTIHSIPTKKWRKELWGSTSATNQLR</sequence>
<dbReference type="EMBL" id="JRKL02006293">
    <property type="protein sequence ID" value="KAF3949142.1"/>
    <property type="molecule type" value="Genomic_DNA"/>
</dbReference>
<organism evidence="1 2">
    <name type="scientific">Castanea mollissima</name>
    <name type="common">Chinese chestnut</name>
    <dbReference type="NCBI Taxonomy" id="60419"/>
    <lineage>
        <taxon>Eukaryota</taxon>
        <taxon>Viridiplantae</taxon>
        <taxon>Streptophyta</taxon>
        <taxon>Embryophyta</taxon>
        <taxon>Tracheophyta</taxon>
        <taxon>Spermatophyta</taxon>
        <taxon>Magnoliopsida</taxon>
        <taxon>eudicotyledons</taxon>
        <taxon>Gunneridae</taxon>
        <taxon>Pentapetalae</taxon>
        <taxon>rosids</taxon>
        <taxon>fabids</taxon>
        <taxon>Fagales</taxon>
        <taxon>Fagaceae</taxon>
        <taxon>Castanea</taxon>
    </lineage>
</organism>